<organism evidence="2 3">
    <name type="scientific">Flavobacterium granuli</name>
    <dbReference type="NCBI Taxonomy" id="280093"/>
    <lineage>
        <taxon>Bacteria</taxon>
        <taxon>Pseudomonadati</taxon>
        <taxon>Bacteroidota</taxon>
        <taxon>Flavobacteriia</taxon>
        <taxon>Flavobacteriales</taxon>
        <taxon>Flavobacteriaceae</taxon>
        <taxon>Flavobacterium</taxon>
    </lineage>
</organism>
<protein>
    <submittedName>
        <fullName evidence="2">Uncharacterized protein</fullName>
    </submittedName>
</protein>
<accession>A0ABU1S6Q1</accession>
<name>A0ABU1S6Q1_9FLAO</name>
<dbReference type="Proteomes" id="UP001261871">
    <property type="component" value="Unassembled WGS sequence"/>
</dbReference>
<dbReference type="RefSeq" id="WP_310009110.1">
    <property type="nucleotide sequence ID" value="NZ_JAVDTX010000009.1"/>
</dbReference>
<evidence type="ECO:0000256" key="1">
    <source>
        <dbReference type="SAM" id="Coils"/>
    </source>
</evidence>
<keyword evidence="3" id="KW-1185">Reference proteome</keyword>
<keyword evidence="1" id="KW-0175">Coiled coil</keyword>
<proteinExistence type="predicted"/>
<gene>
    <name evidence="2" type="ORF">J2W95_003435</name>
</gene>
<comment type="caution">
    <text evidence="2">The sequence shown here is derived from an EMBL/GenBank/DDBJ whole genome shotgun (WGS) entry which is preliminary data.</text>
</comment>
<evidence type="ECO:0000313" key="2">
    <source>
        <dbReference type="EMBL" id="MDR6846712.1"/>
    </source>
</evidence>
<evidence type="ECO:0000313" key="3">
    <source>
        <dbReference type="Proteomes" id="UP001261871"/>
    </source>
</evidence>
<feature type="coiled-coil region" evidence="1">
    <location>
        <begin position="209"/>
        <end position="260"/>
    </location>
</feature>
<sequence length="262" mass="30541">MGKIFDGIYIGNIGKIFGSESKIEIDKIDCWLNYSKNITLIIDGGEKKILCSSNLSELIRLEKLDEKTDELKKFSIYEFEDGIRYATHLIENSPIKAVDEKSENKDGVHELIVGVKKMYVTEVLSGYFINKGNFIALDKNKYEFFADKSFVEKNIKLCETLVSEEKPLWILVNNEIWGGKWNNKQVSRIETISENKDFCICFREKLVRIAELKIELVKFTKEKRNLIQNSFLSTNFEQQLKTIEKSEDELRKELQELKKQVN</sequence>
<reference evidence="2 3" key="1">
    <citation type="submission" date="2023-07" db="EMBL/GenBank/DDBJ databases">
        <title>Sorghum-associated microbial communities from plants grown in Nebraska, USA.</title>
        <authorList>
            <person name="Schachtman D."/>
        </authorList>
    </citation>
    <scope>NUCLEOTIDE SEQUENCE [LARGE SCALE GENOMIC DNA]</scope>
    <source>
        <strain evidence="2 3">BE124</strain>
    </source>
</reference>
<dbReference type="EMBL" id="JAVDTX010000009">
    <property type="protein sequence ID" value="MDR6846712.1"/>
    <property type="molecule type" value="Genomic_DNA"/>
</dbReference>